<proteinExistence type="predicted"/>
<dbReference type="EMBL" id="VKLW01000010">
    <property type="protein sequence ID" value="TYK34022.1"/>
    <property type="molecule type" value="Genomic_DNA"/>
</dbReference>
<dbReference type="Proteomes" id="UP000324383">
    <property type="component" value="Unassembled WGS sequence"/>
</dbReference>
<organism evidence="2 3">
    <name type="scientific">Bacteroides pyogenes</name>
    <dbReference type="NCBI Taxonomy" id="310300"/>
    <lineage>
        <taxon>Bacteria</taxon>
        <taxon>Pseudomonadati</taxon>
        <taxon>Bacteroidota</taxon>
        <taxon>Bacteroidia</taxon>
        <taxon>Bacteroidales</taxon>
        <taxon>Bacteroidaceae</taxon>
        <taxon>Bacteroides</taxon>
    </lineage>
</organism>
<feature type="signal peptide" evidence="1">
    <location>
        <begin position="1"/>
        <end position="27"/>
    </location>
</feature>
<name>A0A5D3FDU6_9BACE</name>
<dbReference type="AlphaFoldDB" id="A0A5D3FDU6"/>
<dbReference type="InterPro" id="IPR005077">
    <property type="entry name" value="Peptidase_C11"/>
</dbReference>
<dbReference type="Pfam" id="PF03415">
    <property type="entry name" value="Peptidase_C11"/>
    <property type="match status" value="1"/>
</dbReference>
<evidence type="ECO:0000256" key="1">
    <source>
        <dbReference type="SAM" id="SignalP"/>
    </source>
</evidence>
<dbReference type="PANTHER" id="PTHR37835">
    <property type="entry name" value="ALPHA-CLOSTRIPAIN"/>
    <property type="match status" value="1"/>
</dbReference>
<evidence type="ECO:0000313" key="3">
    <source>
        <dbReference type="Proteomes" id="UP000324383"/>
    </source>
</evidence>
<keyword evidence="1" id="KW-0732">Signal</keyword>
<dbReference type="PROSITE" id="PS51257">
    <property type="entry name" value="PROKAR_LIPOPROTEIN"/>
    <property type="match status" value="1"/>
</dbReference>
<dbReference type="RefSeq" id="WP_027324319.1">
    <property type="nucleotide sequence ID" value="NZ_JADRFO010000008.1"/>
</dbReference>
<evidence type="ECO:0000313" key="2">
    <source>
        <dbReference type="EMBL" id="TYK34022.1"/>
    </source>
</evidence>
<accession>A0A5D3FDU6</accession>
<gene>
    <name evidence="2" type="ORF">FNJ60_05690</name>
</gene>
<reference evidence="2 3" key="1">
    <citation type="submission" date="2019-07" db="EMBL/GenBank/DDBJ databases">
        <title>Draft Genome Sequences of Bacteroides pyogenes Strains Isolated from the Uterus Holstein Dairy Cows with Metritis.</title>
        <authorList>
            <person name="Cunha F."/>
            <person name="Galvao K.N."/>
            <person name="Jeon S.J."/>
            <person name="Jeong K.C."/>
        </authorList>
    </citation>
    <scope>NUCLEOTIDE SEQUENCE [LARGE SCALE GENOMIC DNA]</scope>
    <source>
        <strain evidence="2 3">KG-31</strain>
    </source>
</reference>
<protein>
    <submittedName>
        <fullName evidence="2">Clostripain family protein</fullName>
    </submittedName>
</protein>
<feature type="chain" id="PRO_5030116440" evidence="1">
    <location>
        <begin position="28"/>
        <end position="420"/>
    </location>
</feature>
<dbReference type="PANTHER" id="PTHR37835:SF1">
    <property type="entry name" value="ALPHA-CLOSTRIPAIN"/>
    <property type="match status" value="1"/>
</dbReference>
<sequence length="420" mass="48312">MKPKKYYDRLKSAVLFLVLSFSVIACKNDDPDPIAIKNEQTVFMYMPWASNLLSAFRRNIDDMEKAILERGLRNEKVLVFLAETPTQASLFEFVYNKSPFYPAEKKKVTRKVLKEYRFSSTPEYTTTAGISSILKDVRSYAEARRYGMVIGCHGMGWLPVVPTKKKTLRSSRQTDKEMPEVYKKHWEYTDRPMTRYFGGFDSQYQTEIKTLADAIADAGMKMEYILFDDCYMATVEVAYELRKATDYLIGSTCEIMEYGMPYDIIGKHLLGNVNYKAITEGFYSFYSNYVLPYGTISVTKCSEMDELVAIMRDINQRFTFDEALLGTLQKLDGYNPVKFFDCGDYAAKLCQDPDLLNQFNKQLERAVPYKQYTEYYYSMGLPSPGTAKIHTFSGITISDPSIHPATITAKTETSWYKATH</sequence>
<keyword evidence="3" id="KW-1185">Reference proteome</keyword>
<comment type="caution">
    <text evidence="2">The sequence shown here is derived from an EMBL/GenBank/DDBJ whole genome shotgun (WGS) entry which is preliminary data.</text>
</comment>
<dbReference type="Gene3D" id="3.40.50.11970">
    <property type="match status" value="1"/>
</dbReference>